<dbReference type="EMBL" id="JAERTX010000006">
    <property type="protein sequence ID" value="MBM9459952.1"/>
    <property type="molecule type" value="Genomic_DNA"/>
</dbReference>
<feature type="region of interest" description="Disordered" evidence="1">
    <location>
        <begin position="295"/>
        <end position="347"/>
    </location>
</feature>
<keyword evidence="4" id="KW-0808">Transferase</keyword>
<feature type="compositionally biased region" description="Pro residues" evidence="1">
    <location>
        <begin position="376"/>
        <end position="398"/>
    </location>
</feature>
<keyword evidence="2" id="KW-0812">Transmembrane</keyword>
<keyword evidence="2" id="KW-1133">Transmembrane helix</keyword>
<dbReference type="AlphaFoldDB" id="A0A938Y660"/>
<feature type="region of interest" description="Disordered" evidence="1">
    <location>
        <begin position="371"/>
        <end position="429"/>
    </location>
</feature>
<dbReference type="SMART" id="SM00220">
    <property type="entry name" value="S_TKc"/>
    <property type="match status" value="1"/>
</dbReference>
<keyword evidence="2" id="KW-0472">Membrane</keyword>
<dbReference type="Gene3D" id="3.30.200.20">
    <property type="entry name" value="Phosphorylase Kinase, domain 1"/>
    <property type="match status" value="1"/>
</dbReference>
<dbReference type="GO" id="GO:0004672">
    <property type="term" value="F:protein kinase activity"/>
    <property type="evidence" value="ECO:0007669"/>
    <property type="project" value="InterPro"/>
</dbReference>
<feature type="region of interest" description="Disordered" evidence="1">
    <location>
        <begin position="598"/>
        <end position="645"/>
    </location>
</feature>
<feature type="compositionally biased region" description="Low complexity" evidence="1">
    <location>
        <begin position="501"/>
        <end position="512"/>
    </location>
</feature>
<proteinExistence type="predicted"/>
<dbReference type="RefSeq" id="WP_205291250.1">
    <property type="nucleotide sequence ID" value="NZ_CP074406.1"/>
</dbReference>
<feature type="compositionally biased region" description="Low complexity" evidence="1">
    <location>
        <begin position="605"/>
        <end position="618"/>
    </location>
</feature>
<feature type="transmembrane region" description="Helical" evidence="2">
    <location>
        <begin position="462"/>
        <end position="483"/>
    </location>
</feature>
<dbReference type="InterPro" id="IPR011009">
    <property type="entry name" value="Kinase-like_dom_sf"/>
</dbReference>
<accession>A0A938Y660</accession>
<dbReference type="Proteomes" id="UP000663791">
    <property type="component" value="Unassembled WGS sequence"/>
</dbReference>
<dbReference type="Gene3D" id="1.10.510.10">
    <property type="entry name" value="Transferase(Phosphotransferase) domain 1"/>
    <property type="match status" value="1"/>
</dbReference>
<dbReference type="PROSITE" id="PS50011">
    <property type="entry name" value="PROTEIN_KINASE_DOM"/>
    <property type="match status" value="1"/>
</dbReference>
<keyword evidence="5" id="KW-1185">Reference proteome</keyword>
<organism evidence="4 5">
    <name type="scientific">Nocardioides faecalis</name>
    <dbReference type="NCBI Taxonomy" id="2803858"/>
    <lineage>
        <taxon>Bacteria</taxon>
        <taxon>Bacillati</taxon>
        <taxon>Actinomycetota</taxon>
        <taxon>Actinomycetes</taxon>
        <taxon>Propionibacteriales</taxon>
        <taxon>Nocardioidaceae</taxon>
        <taxon>Nocardioides</taxon>
    </lineage>
</organism>
<evidence type="ECO:0000256" key="2">
    <source>
        <dbReference type="SAM" id="Phobius"/>
    </source>
</evidence>
<dbReference type="SUPFAM" id="SSF56112">
    <property type="entry name" value="Protein kinase-like (PK-like)"/>
    <property type="match status" value="1"/>
</dbReference>
<feature type="region of interest" description="Disordered" evidence="1">
    <location>
        <begin position="231"/>
        <end position="252"/>
    </location>
</feature>
<evidence type="ECO:0000313" key="4">
    <source>
        <dbReference type="EMBL" id="MBM9459952.1"/>
    </source>
</evidence>
<dbReference type="CDD" id="cd13973">
    <property type="entry name" value="PK_MviN-like"/>
    <property type="match status" value="1"/>
</dbReference>
<feature type="region of interest" description="Disordered" evidence="1">
    <location>
        <begin position="494"/>
        <end position="543"/>
    </location>
</feature>
<gene>
    <name evidence="4" type="ORF">JK386_08555</name>
</gene>
<feature type="domain" description="Protein kinase" evidence="3">
    <location>
        <begin position="15"/>
        <end position="297"/>
    </location>
</feature>
<dbReference type="GO" id="GO:0005524">
    <property type="term" value="F:ATP binding"/>
    <property type="evidence" value="ECO:0007669"/>
    <property type="project" value="InterPro"/>
</dbReference>
<sequence length="680" mass="71844">MPTSTRSGDVLSGRYRLIDLLSESGGGRFWRARDTVLERFVALHVIPESDPRAPALLEAARTSAAVVDPRILRVLDAKAEDGHCFVVNEWGTGISLDILVTHAGPLEAHNAAWLVADVADALAQAHDAGVTHGRLNPENVLIDGYGAVRIIGMCVDAALHGLSPGDVQGDLDDLGGLLYCALTGTWPGPSGSIVPAAPREGDCFLSPRQVRAGVPKPLDLMWRELSDPALRRPASGRRTTRRRRSDASEASGAHRIAAELLDFVGDPTHMQESLARAIPPINQIRPVWLPAMSDPLPHDASQDDIPVVPPVRRGDAADTDDTAAGTPEQADVSDAGTDLPEDQPRTEVNSVAEVPTEAGMPVFQGEDVTWLRTRSTPPPPPPPFEAPPERPLFAPDPPGGRAHRRTGATDRADTAHVGGPDDEGRPPGGYWPWEAGAPLVGDPLVGEELETEEHPVVPGRSWLRLAMAVGLALLVLCAVAVAFNLGRGRTLLGTENDAEPESSPAATASPTPLRTVDVRDFDPFGEDGAENPESVPNVLDGDVSTTWNTQTYKDQFGGPRGLKDGVGLLLDLGEVREVREVDVRLAGPGESTVELYVSDEPPDGAPEGEPAATATGAGRLTLVPGPSTTEGDAGDSTAPGDDGSSAEALSGRYVVLWWTALPKVPDGFRAEISEVVVRAQ</sequence>
<comment type="caution">
    <text evidence="4">The sequence shown here is derived from an EMBL/GenBank/DDBJ whole genome shotgun (WGS) entry which is preliminary data.</text>
</comment>
<feature type="compositionally biased region" description="Basic residues" evidence="1">
    <location>
        <begin position="234"/>
        <end position="244"/>
    </location>
</feature>
<evidence type="ECO:0000256" key="1">
    <source>
        <dbReference type="SAM" id="MobiDB-lite"/>
    </source>
</evidence>
<keyword evidence="4" id="KW-0418">Kinase</keyword>
<reference evidence="4" key="1">
    <citation type="submission" date="2021-01" db="EMBL/GenBank/DDBJ databases">
        <title>Novel species in genus Nocardioides.</title>
        <authorList>
            <person name="Zhang G."/>
        </authorList>
    </citation>
    <scope>NUCLEOTIDE SEQUENCE</scope>
    <source>
        <strain evidence="4">Zg-536</strain>
    </source>
</reference>
<name>A0A938Y660_9ACTN</name>
<evidence type="ECO:0000259" key="3">
    <source>
        <dbReference type="PROSITE" id="PS50011"/>
    </source>
</evidence>
<dbReference type="InterPro" id="IPR000719">
    <property type="entry name" value="Prot_kinase_dom"/>
</dbReference>
<evidence type="ECO:0000313" key="5">
    <source>
        <dbReference type="Proteomes" id="UP000663791"/>
    </source>
</evidence>
<protein>
    <submittedName>
        <fullName evidence="4">Protein kinase family protein</fullName>
    </submittedName>
</protein>